<evidence type="ECO:0000313" key="1">
    <source>
        <dbReference type="EMBL" id="CAB1439460.1"/>
    </source>
</evidence>
<protein>
    <submittedName>
        <fullName evidence="1">Uncharacterized protein</fullName>
    </submittedName>
</protein>
<dbReference type="AlphaFoldDB" id="A0A9N7UUB2"/>
<keyword evidence="2" id="KW-1185">Reference proteome</keyword>
<dbReference type="Proteomes" id="UP001153269">
    <property type="component" value="Unassembled WGS sequence"/>
</dbReference>
<evidence type="ECO:0000313" key="2">
    <source>
        <dbReference type="Proteomes" id="UP001153269"/>
    </source>
</evidence>
<comment type="caution">
    <text evidence="1">The sequence shown here is derived from an EMBL/GenBank/DDBJ whole genome shotgun (WGS) entry which is preliminary data.</text>
</comment>
<gene>
    <name evidence="1" type="ORF">PLEPLA_LOCUS27246</name>
</gene>
<sequence>MSAGVETDRVKEKRKTIKLTNQEGLESDQKRKEEIKDYQEGNYLGQCKRGRRERESEQWMRVTKTVCCCANRHRTKINLRDRAEESGTIIRAERRESISGWKQKLK</sequence>
<dbReference type="EMBL" id="CADEAL010002291">
    <property type="protein sequence ID" value="CAB1439460.1"/>
    <property type="molecule type" value="Genomic_DNA"/>
</dbReference>
<proteinExistence type="predicted"/>
<organism evidence="1 2">
    <name type="scientific">Pleuronectes platessa</name>
    <name type="common">European plaice</name>
    <dbReference type="NCBI Taxonomy" id="8262"/>
    <lineage>
        <taxon>Eukaryota</taxon>
        <taxon>Metazoa</taxon>
        <taxon>Chordata</taxon>
        <taxon>Craniata</taxon>
        <taxon>Vertebrata</taxon>
        <taxon>Euteleostomi</taxon>
        <taxon>Actinopterygii</taxon>
        <taxon>Neopterygii</taxon>
        <taxon>Teleostei</taxon>
        <taxon>Neoteleostei</taxon>
        <taxon>Acanthomorphata</taxon>
        <taxon>Carangaria</taxon>
        <taxon>Pleuronectiformes</taxon>
        <taxon>Pleuronectoidei</taxon>
        <taxon>Pleuronectidae</taxon>
        <taxon>Pleuronectes</taxon>
    </lineage>
</organism>
<accession>A0A9N7UUB2</accession>
<name>A0A9N7UUB2_PLEPL</name>
<reference evidence="1" key="1">
    <citation type="submission" date="2020-03" db="EMBL/GenBank/DDBJ databases">
        <authorList>
            <person name="Weist P."/>
        </authorList>
    </citation>
    <scope>NUCLEOTIDE SEQUENCE</scope>
</reference>